<reference evidence="2" key="1">
    <citation type="journal article" date="2023" name="Nat. Commun.">
        <title>Diploid and tetraploid genomes of Acorus and the evolution of monocots.</title>
        <authorList>
            <person name="Ma L."/>
            <person name="Liu K.W."/>
            <person name="Li Z."/>
            <person name="Hsiao Y.Y."/>
            <person name="Qi Y."/>
            <person name="Fu T."/>
            <person name="Tang G.D."/>
            <person name="Zhang D."/>
            <person name="Sun W.H."/>
            <person name="Liu D.K."/>
            <person name="Li Y."/>
            <person name="Chen G.Z."/>
            <person name="Liu X.D."/>
            <person name="Liao X.Y."/>
            <person name="Jiang Y.T."/>
            <person name="Yu X."/>
            <person name="Hao Y."/>
            <person name="Huang J."/>
            <person name="Zhao X.W."/>
            <person name="Ke S."/>
            <person name="Chen Y.Y."/>
            <person name="Wu W.L."/>
            <person name="Hsu J.L."/>
            <person name="Lin Y.F."/>
            <person name="Huang M.D."/>
            <person name="Li C.Y."/>
            <person name="Huang L."/>
            <person name="Wang Z.W."/>
            <person name="Zhao X."/>
            <person name="Zhong W.Y."/>
            <person name="Peng D.H."/>
            <person name="Ahmad S."/>
            <person name="Lan S."/>
            <person name="Zhang J.S."/>
            <person name="Tsai W.C."/>
            <person name="Van de Peer Y."/>
            <person name="Liu Z.J."/>
        </authorList>
    </citation>
    <scope>NUCLEOTIDE SEQUENCE</scope>
    <source>
        <strain evidence="2">CP</strain>
    </source>
</reference>
<keyword evidence="1" id="KW-0812">Transmembrane</keyword>
<sequence length="176" mass="19692">MGGDSLSKCPLQGFLSLNFTSTVFQPFRVSLVSCPRNSSWVIPDMDKDMVVGPIACLSDDPNQSIYAASGYLSMYVLPDICKKSSDDLLSDFEDYFDCPTFKCVIDELMATREVKLWYIHHSDCYTCEEKGDFCGWNQTTDTVVCFQYYPRSHIPLIAGTSVGAILILSSILFVII</sequence>
<reference evidence="2" key="2">
    <citation type="submission" date="2023-06" db="EMBL/GenBank/DDBJ databases">
        <authorList>
            <person name="Ma L."/>
            <person name="Liu K.-W."/>
            <person name="Li Z."/>
            <person name="Hsiao Y.-Y."/>
            <person name="Qi Y."/>
            <person name="Fu T."/>
            <person name="Tang G."/>
            <person name="Zhang D."/>
            <person name="Sun W.-H."/>
            <person name="Liu D.-K."/>
            <person name="Li Y."/>
            <person name="Chen G.-Z."/>
            <person name="Liu X.-D."/>
            <person name="Liao X.-Y."/>
            <person name="Jiang Y.-T."/>
            <person name="Yu X."/>
            <person name="Hao Y."/>
            <person name="Huang J."/>
            <person name="Zhao X.-W."/>
            <person name="Ke S."/>
            <person name="Chen Y.-Y."/>
            <person name="Wu W.-L."/>
            <person name="Hsu J.-L."/>
            <person name="Lin Y.-F."/>
            <person name="Huang M.-D."/>
            <person name="Li C.-Y."/>
            <person name="Huang L."/>
            <person name="Wang Z.-W."/>
            <person name="Zhao X."/>
            <person name="Zhong W.-Y."/>
            <person name="Peng D.-H."/>
            <person name="Ahmad S."/>
            <person name="Lan S."/>
            <person name="Zhang J.-S."/>
            <person name="Tsai W.-C."/>
            <person name="Van De Peer Y."/>
            <person name="Liu Z.-J."/>
        </authorList>
    </citation>
    <scope>NUCLEOTIDE SEQUENCE</scope>
    <source>
        <strain evidence="2">CP</strain>
        <tissue evidence="2">Leaves</tissue>
    </source>
</reference>
<keyword evidence="3" id="KW-1185">Reference proteome</keyword>
<organism evidence="2 3">
    <name type="scientific">Acorus calamus</name>
    <name type="common">Sweet flag</name>
    <dbReference type="NCBI Taxonomy" id="4465"/>
    <lineage>
        <taxon>Eukaryota</taxon>
        <taxon>Viridiplantae</taxon>
        <taxon>Streptophyta</taxon>
        <taxon>Embryophyta</taxon>
        <taxon>Tracheophyta</taxon>
        <taxon>Spermatophyta</taxon>
        <taxon>Magnoliopsida</taxon>
        <taxon>Liliopsida</taxon>
        <taxon>Acoraceae</taxon>
        <taxon>Acorus</taxon>
    </lineage>
</organism>
<keyword evidence="1" id="KW-0472">Membrane</keyword>
<keyword evidence="1" id="KW-1133">Transmembrane helix</keyword>
<protein>
    <submittedName>
        <fullName evidence="2">Uncharacterized protein</fullName>
    </submittedName>
</protein>
<feature type="transmembrane region" description="Helical" evidence="1">
    <location>
        <begin position="154"/>
        <end position="175"/>
    </location>
</feature>
<accession>A0AAV9DE10</accession>
<proteinExistence type="predicted"/>
<evidence type="ECO:0000256" key="1">
    <source>
        <dbReference type="SAM" id="Phobius"/>
    </source>
</evidence>
<dbReference type="Proteomes" id="UP001180020">
    <property type="component" value="Unassembled WGS sequence"/>
</dbReference>
<comment type="caution">
    <text evidence="2">The sequence shown here is derived from an EMBL/GenBank/DDBJ whole genome shotgun (WGS) entry which is preliminary data.</text>
</comment>
<evidence type="ECO:0000313" key="3">
    <source>
        <dbReference type="Proteomes" id="UP001180020"/>
    </source>
</evidence>
<dbReference type="AlphaFoldDB" id="A0AAV9DE10"/>
<dbReference type="EMBL" id="JAUJYO010000014">
    <property type="protein sequence ID" value="KAK1299239.1"/>
    <property type="molecule type" value="Genomic_DNA"/>
</dbReference>
<gene>
    <name evidence="2" type="ORF">QJS10_CPB14g00256</name>
</gene>
<name>A0AAV9DE10_ACOCL</name>
<evidence type="ECO:0000313" key="2">
    <source>
        <dbReference type="EMBL" id="KAK1299239.1"/>
    </source>
</evidence>